<evidence type="ECO:0000256" key="7">
    <source>
        <dbReference type="ARBA" id="ARBA00023224"/>
    </source>
</evidence>
<dbReference type="Gene3D" id="1.10.287.950">
    <property type="entry name" value="Methyl-accepting chemotaxis protein"/>
    <property type="match status" value="1"/>
</dbReference>
<dbReference type="Gene3D" id="3.30.450.20">
    <property type="entry name" value="PAS domain"/>
    <property type="match status" value="2"/>
</dbReference>
<comment type="caution">
    <text evidence="11">The sequence shown here is derived from an EMBL/GenBank/DDBJ whole genome shotgun (WGS) entry which is preliminary data.</text>
</comment>
<gene>
    <name evidence="11" type="ORF">H9660_01650</name>
</gene>
<dbReference type="Pfam" id="PF00015">
    <property type="entry name" value="MCPsignal"/>
    <property type="match status" value="1"/>
</dbReference>
<reference evidence="11 12" key="1">
    <citation type="submission" date="2020-08" db="EMBL/GenBank/DDBJ databases">
        <title>A Genomic Blueprint of the Chicken Gut Microbiome.</title>
        <authorList>
            <person name="Gilroy R."/>
            <person name="Ravi A."/>
            <person name="Getino M."/>
            <person name="Pursley I."/>
            <person name="Horton D.L."/>
            <person name="Alikhan N.-F."/>
            <person name="Baker D."/>
            <person name="Gharbi K."/>
            <person name="Hall N."/>
            <person name="Watson M."/>
            <person name="Adriaenssens E.M."/>
            <person name="Foster-Nyarko E."/>
            <person name="Jarju S."/>
            <person name="Secka A."/>
            <person name="Antonio M."/>
            <person name="Oren A."/>
            <person name="Chaudhuri R."/>
            <person name="La Ragione R.M."/>
            <person name="Hildebrand F."/>
            <person name="Pallen M.J."/>
        </authorList>
    </citation>
    <scope>NUCLEOTIDE SEQUENCE [LARGE SCALE GENOMIC DNA]</scope>
    <source>
        <strain evidence="11 12">Sa3CUN1</strain>
    </source>
</reference>
<dbReference type="InterPro" id="IPR004089">
    <property type="entry name" value="MCPsignal_dom"/>
</dbReference>
<dbReference type="SUPFAM" id="SSF58104">
    <property type="entry name" value="Methyl-accepting chemotaxis protein (MCP) signaling domain"/>
    <property type="match status" value="1"/>
</dbReference>
<protein>
    <submittedName>
        <fullName evidence="11">Chemotaxis protein</fullName>
    </submittedName>
</protein>
<evidence type="ECO:0000256" key="4">
    <source>
        <dbReference type="ARBA" id="ARBA00022692"/>
    </source>
</evidence>
<evidence type="ECO:0000259" key="10">
    <source>
        <dbReference type="PROSITE" id="PS50111"/>
    </source>
</evidence>
<evidence type="ECO:0000256" key="8">
    <source>
        <dbReference type="PROSITE-ProRule" id="PRU00284"/>
    </source>
</evidence>
<keyword evidence="6 9" id="KW-0472">Membrane</keyword>
<dbReference type="InterPro" id="IPR029151">
    <property type="entry name" value="Sensor-like_sf"/>
</dbReference>
<dbReference type="PANTHER" id="PTHR32089:SF114">
    <property type="entry name" value="METHYL-ACCEPTING CHEMOTAXIS PROTEIN MCPB"/>
    <property type="match status" value="1"/>
</dbReference>
<evidence type="ECO:0000256" key="1">
    <source>
        <dbReference type="ARBA" id="ARBA00004651"/>
    </source>
</evidence>
<organism evidence="11 12">
    <name type="scientific">Clostridium gallinarum</name>
    <dbReference type="NCBI Taxonomy" id="2762246"/>
    <lineage>
        <taxon>Bacteria</taxon>
        <taxon>Bacillati</taxon>
        <taxon>Bacillota</taxon>
        <taxon>Clostridia</taxon>
        <taxon>Eubacteriales</taxon>
        <taxon>Clostridiaceae</taxon>
        <taxon>Clostridium</taxon>
    </lineage>
</organism>
<dbReference type="SUPFAM" id="SSF103190">
    <property type="entry name" value="Sensory domain-like"/>
    <property type="match status" value="1"/>
</dbReference>
<accession>A0ABR8Q096</accession>
<keyword evidence="7 8" id="KW-0807">Transducer</keyword>
<keyword evidence="2" id="KW-1003">Cell membrane</keyword>
<keyword evidence="3" id="KW-0145">Chemotaxis</keyword>
<evidence type="ECO:0000256" key="5">
    <source>
        <dbReference type="ARBA" id="ARBA00022989"/>
    </source>
</evidence>
<feature type="domain" description="Methyl-accepting transducer" evidence="10">
    <location>
        <begin position="382"/>
        <end position="639"/>
    </location>
</feature>
<proteinExistence type="predicted"/>
<dbReference type="Proteomes" id="UP000640335">
    <property type="component" value="Unassembled WGS sequence"/>
</dbReference>
<feature type="transmembrane region" description="Helical" evidence="9">
    <location>
        <begin position="282"/>
        <end position="301"/>
    </location>
</feature>
<dbReference type="RefSeq" id="WP_191747891.1">
    <property type="nucleotide sequence ID" value="NZ_JACSQZ010000004.1"/>
</dbReference>
<evidence type="ECO:0000256" key="6">
    <source>
        <dbReference type="ARBA" id="ARBA00023136"/>
    </source>
</evidence>
<dbReference type="CDD" id="cd18773">
    <property type="entry name" value="PDC1_HK_sensor"/>
    <property type="match status" value="1"/>
</dbReference>
<evidence type="ECO:0000313" key="12">
    <source>
        <dbReference type="Proteomes" id="UP000640335"/>
    </source>
</evidence>
<comment type="subcellular location">
    <subcellularLocation>
        <location evidence="1">Cell membrane</location>
        <topology evidence="1">Multi-pass membrane protein</topology>
    </subcellularLocation>
</comment>
<dbReference type="PANTHER" id="PTHR32089">
    <property type="entry name" value="METHYL-ACCEPTING CHEMOTAXIS PROTEIN MCPB"/>
    <property type="match status" value="1"/>
</dbReference>
<dbReference type="Pfam" id="PF02743">
    <property type="entry name" value="dCache_1"/>
    <property type="match status" value="1"/>
</dbReference>
<dbReference type="SMART" id="SM00283">
    <property type="entry name" value="MA"/>
    <property type="match status" value="1"/>
</dbReference>
<sequence>MKKAHNKKRTLKKDIKSLLLKASIIPILVIATLNTISSNTKNTKINNERNSGSINLVKEKIESNSSYIEKDINFLLLNNYFNSVNKNRDSQAVQDILDDYIKVNKDVISIYVGTEDGRFILSPYEVMDSTYDARSREWYQKAINSPGEMIVSEPYRDITNNKMLITYSKAIFNNDGELQGVIGIDKNFEGVLQGLTSENETNDILISLISENGVIIFDSNDTLIGKKADSIDWIKKAIENKENKISYAKVDNKYYSIMRSFDENSKLNIILLRNAQEILLEYALQVIFPIIIFIIILIVIIRMSNKFTKKLTEPINDIVRVLKKLEIGDFTESIESKDIYNEEVNSMINGVKSLVSDMSILLSGVKEASEKVKDGAITLFDIISESSNVGEEIAKSVQEIAGGATNQAAQLDESVNIVSGLEDEVNKSIVSSNNMLNSSKEVKKSSEEGYLAIENLNVKYNENIQASDNIVRKVDVLTVKSNEVGTIIDAIKSITEQTNLLALNASIEAARAGEVGRGFAVVADEVRKLAEESSKSAVQINEVLSEIKSSINELYKETMLTNKINKETSESLKITKEKFEVIDNTINYLEGSITDVTVSLDRIIKSKDKVVNNISEVAAVSQETAAITEEVSAASEEQSSGLQEMSSQAESLKEYSEILNRLIQKFKIS</sequence>
<evidence type="ECO:0000313" key="11">
    <source>
        <dbReference type="EMBL" id="MBD7913843.1"/>
    </source>
</evidence>
<evidence type="ECO:0000256" key="2">
    <source>
        <dbReference type="ARBA" id="ARBA00022475"/>
    </source>
</evidence>
<evidence type="ECO:0000256" key="3">
    <source>
        <dbReference type="ARBA" id="ARBA00022500"/>
    </source>
</evidence>
<evidence type="ECO:0000256" key="9">
    <source>
        <dbReference type="SAM" id="Phobius"/>
    </source>
</evidence>
<dbReference type="EMBL" id="JACSQZ010000004">
    <property type="protein sequence ID" value="MBD7913843.1"/>
    <property type="molecule type" value="Genomic_DNA"/>
</dbReference>
<dbReference type="InterPro" id="IPR033479">
    <property type="entry name" value="dCache_1"/>
</dbReference>
<name>A0ABR8Q096_9CLOT</name>
<keyword evidence="5 9" id="KW-1133">Transmembrane helix</keyword>
<keyword evidence="4 9" id="KW-0812">Transmembrane</keyword>
<dbReference type="PROSITE" id="PS50111">
    <property type="entry name" value="CHEMOTAXIS_TRANSDUC_2"/>
    <property type="match status" value="1"/>
</dbReference>
<keyword evidence="12" id="KW-1185">Reference proteome</keyword>